<evidence type="ECO:0000256" key="3">
    <source>
        <dbReference type="ARBA" id="ARBA00022106"/>
    </source>
</evidence>
<comment type="subcellular location">
    <subcellularLocation>
        <location evidence="1">Cell membrane</location>
        <topology evidence="1">Multi-pass membrane protein</topology>
    </subcellularLocation>
</comment>
<evidence type="ECO:0000256" key="2">
    <source>
        <dbReference type="ARBA" id="ARBA00008417"/>
    </source>
</evidence>
<dbReference type="Pfam" id="PF01554">
    <property type="entry name" value="MatE"/>
    <property type="match status" value="2"/>
</dbReference>
<dbReference type="PANTHER" id="PTHR43823">
    <property type="entry name" value="SPORULATION PROTEIN YKVU"/>
    <property type="match status" value="1"/>
</dbReference>
<accession>A0A7W8FWX5</accession>
<organism evidence="11 12">
    <name type="scientific">Catenisphaera adipataccumulans</name>
    <dbReference type="NCBI Taxonomy" id="700500"/>
    <lineage>
        <taxon>Bacteria</taxon>
        <taxon>Bacillati</taxon>
        <taxon>Bacillota</taxon>
        <taxon>Erysipelotrichia</taxon>
        <taxon>Erysipelotrichales</taxon>
        <taxon>Erysipelotrichaceae</taxon>
        <taxon>Catenisphaera</taxon>
    </lineage>
</organism>
<feature type="transmembrane region" description="Helical" evidence="10">
    <location>
        <begin position="391"/>
        <end position="409"/>
    </location>
</feature>
<proteinExistence type="inferred from homology"/>
<evidence type="ECO:0000313" key="11">
    <source>
        <dbReference type="EMBL" id="MBB5183070.1"/>
    </source>
</evidence>
<evidence type="ECO:0000256" key="10">
    <source>
        <dbReference type="SAM" id="Phobius"/>
    </source>
</evidence>
<keyword evidence="6 10" id="KW-0812">Transmembrane</keyword>
<dbReference type="AlphaFoldDB" id="A0A7W8FWX5"/>
<feature type="transmembrane region" description="Helical" evidence="10">
    <location>
        <begin position="421"/>
        <end position="440"/>
    </location>
</feature>
<dbReference type="GO" id="GO:0046677">
    <property type="term" value="P:response to antibiotic"/>
    <property type="evidence" value="ECO:0007669"/>
    <property type="project" value="UniProtKB-KW"/>
</dbReference>
<sequence>MKPMDYENGSITKTILRLTLPMFVAQSLNLLYNIVDRVYIGRIPEIGTTALGAVGLCFPVVILITAFTNLYGMGGSPLFAIERGRQNEKKAAELMNTSFWLEVVTGLILIVGIELFARPMMEAFGAGKATIGYCLQYLRIYALGTVFSMIATGMNPFINAQGFPSVGMTTVIIGAVLNIVLDPVFIFVFGMGIRGAAAATVISQAVSALFVLRFLRSDRSLFPLSFTCTRAYIKDILMLGSSAFVMQITNSLVNIVCNNVLASTGGELYISIMTIVSSVRQMLEVPILAIMEGTSPFISFNYGARHPQRIRSAMKIMFLIGFAYALIVTGLIERFPSFFIRIFSDDRAIEQAAVRCLHLYFYAFVFMVFQYTGQTTFKALNKRKKAIFFSLLRKAVIVIPLTIWLPTVVEPATDGVFMAEPISNIIGGLACFITMLVTVLPELKRMERENEHE</sequence>
<keyword evidence="5" id="KW-1003">Cell membrane</keyword>
<dbReference type="InterPro" id="IPR048279">
    <property type="entry name" value="MdtK-like"/>
</dbReference>
<gene>
    <name evidence="11" type="ORF">HNQ47_001090</name>
</gene>
<feature type="transmembrane region" description="Helical" evidence="10">
    <location>
        <begin position="312"/>
        <end position="332"/>
    </location>
</feature>
<keyword evidence="9" id="KW-0046">Antibiotic resistance</keyword>
<dbReference type="InterPro" id="IPR051327">
    <property type="entry name" value="MATE_MepA_subfamily"/>
</dbReference>
<evidence type="ECO:0000256" key="6">
    <source>
        <dbReference type="ARBA" id="ARBA00022692"/>
    </source>
</evidence>
<feature type="transmembrane region" description="Helical" evidence="10">
    <location>
        <begin position="170"/>
        <end position="190"/>
    </location>
</feature>
<dbReference type="CDD" id="cd13143">
    <property type="entry name" value="MATE_MepA_like"/>
    <property type="match status" value="1"/>
</dbReference>
<dbReference type="InterPro" id="IPR002528">
    <property type="entry name" value="MATE_fam"/>
</dbReference>
<dbReference type="EMBL" id="JACHHK010000003">
    <property type="protein sequence ID" value="MBB5183070.1"/>
    <property type="molecule type" value="Genomic_DNA"/>
</dbReference>
<dbReference type="RefSeq" id="WP_183328324.1">
    <property type="nucleotide sequence ID" value="NZ_JACHHK010000003.1"/>
</dbReference>
<dbReference type="PANTHER" id="PTHR43823:SF3">
    <property type="entry name" value="MULTIDRUG EXPORT PROTEIN MEPA"/>
    <property type="match status" value="1"/>
</dbReference>
<evidence type="ECO:0000256" key="4">
    <source>
        <dbReference type="ARBA" id="ARBA00022448"/>
    </source>
</evidence>
<comment type="similarity">
    <text evidence="2">Belongs to the multi antimicrobial extrusion (MATE) (TC 2.A.66.1) family. MepA subfamily.</text>
</comment>
<feature type="transmembrane region" description="Helical" evidence="10">
    <location>
        <begin position="50"/>
        <end position="73"/>
    </location>
</feature>
<dbReference type="GO" id="GO:0042910">
    <property type="term" value="F:xenobiotic transmembrane transporter activity"/>
    <property type="evidence" value="ECO:0007669"/>
    <property type="project" value="InterPro"/>
</dbReference>
<protein>
    <recommendedName>
        <fullName evidence="3">Multidrug export protein MepA</fullName>
    </recommendedName>
</protein>
<reference evidence="11 12" key="1">
    <citation type="submission" date="2020-08" db="EMBL/GenBank/DDBJ databases">
        <title>Genomic Encyclopedia of Type Strains, Phase IV (KMG-IV): sequencing the most valuable type-strain genomes for metagenomic binning, comparative biology and taxonomic classification.</title>
        <authorList>
            <person name="Goeker M."/>
        </authorList>
    </citation>
    <scope>NUCLEOTIDE SEQUENCE [LARGE SCALE GENOMIC DNA]</scope>
    <source>
        <strain evidence="11 12">DSM 25799</strain>
    </source>
</reference>
<keyword evidence="8 10" id="KW-0472">Membrane</keyword>
<evidence type="ECO:0000256" key="9">
    <source>
        <dbReference type="ARBA" id="ARBA00023251"/>
    </source>
</evidence>
<keyword evidence="12" id="KW-1185">Reference proteome</keyword>
<evidence type="ECO:0000256" key="8">
    <source>
        <dbReference type="ARBA" id="ARBA00023136"/>
    </source>
</evidence>
<feature type="transmembrane region" description="Helical" evidence="10">
    <location>
        <begin position="196"/>
        <end position="215"/>
    </location>
</feature>
<feature type="transmembrane region" description="Helical" evidence="10">
    <location>
        <begin position="352"/>
        <end position="371"/>
    </location>
</feature>
<feature type="transmembrane region" description="Helical" evidence="10">
    <location>
        <begin position="15"/>
        <end position="35"/>
    </location>
</feature>
<evidence type="ECO:0000313" key="12">
    <source>
        <dbReference type="Proteomes" id="UP000539953"/>
    </source>
</evidence>
<dbReference type="NCBIfam" id="TIGR00797">
    <property type="entry name" value="matE"/>
    <property type="match status" value="1"/>
</dbReference>
<evidence type="ECO:0000256" key="5">
    <source>
        <dbReference type="ARBA" id="ARBA00022475"/>
    </source>
</evidence>
<feature type="transmembrane region" description="Helical" evidence="10">
    <location>
        <begin position="94"/>
        <end position="117"/>
    </location>
</feature>
<evidence type="ECO:0000256" key="7">
    <source>
        <dbReference type="ARBA" id="ARBA00022989"/>
    </source>
</evidence>
<keyword evidence="4" id="KW-0813">Transport</keyword>
<dbReference type="InterPro" id="IPR045070">
    <property type="entry name" value="MATE_MepA-like"/>
</dbReference>
<dbReference type="Proteomes" id="UP000539953">
    <property type="component" value="Unassembled WGS sequence"/>
</dbReference>
<dbReference type="PIRSF" id="PIRSF006603">
    <property type="entry name" value="DinF"/>
    <property type="match status" value="1"/>
</dbReference>
<dbReference type="GO" id="GO:0005886">
    <property type="term" value="C:plasma membrane"/>
    <property type="evidence" value="ECO:0007669"/>
    <property type="project" value="UniProtKB-SubCell"/>
</dbReference>
<evidence type="ECO:0000256" key="1">
    <source>
        <dbReference type="ARBA" id="ARBA00004651"/>
    </source>
</evidence>
<dbReference type="GO" id="GO:0015297">
    <property type="term" value="F:antiporter activity"/>
    <property type="evidence" value="ECO:0007669"/>
    <property type="project" value="InterPro"/>
</dbReference>
<name>A0A7W8FWX5_9FIRM</name>
<keyword evidence="7 10" id="KW-1133">Transmembrane helix</keyword>
<feature type="transmembrane region" description="Helical" evidence="10">
    <location>
        <begin position="137"/>
        <end position="158"/>
    </location>
</feature>
<comment type="caution">
    <text evidence="11">The sequence shown here is derived from an EMBL/GenBank/DDBJ whole genome shotgun (WGS) entry which is preliminary data.</text>
</comment>